<proteinExistence type="predicted"/>
<organism evidence="1 2">
    <name type="scientific">Periplaneta americana</name>
    <name type="common">American cockroach</name>
    <name type="synonym">Blatta americana</name>
    <dbReference type="NCBI Taxonomy" id="6978"/>
    <lineage>
        <taxon>Eukaryota</taxon>
        <taxon>Metazoa</taxon>
        <taxon>Ecdysozoa</taxon>
        <taxon>Arthropoda</taxon>
        <taxon>Hexapoda</taxon>
        <taxon>Insecta</taxon>
        <taxon>Pterygota</taxon>
        <taxon>Neoptera</taxon>
        <taxon>Polyneoptera</taxon>
        <taxon>Dictyoptera</taxon>
        <taxon>Blattodea</taxon>
        <taxon>Blattoidea</taxon>
        <taxon>Blattidae</taxon>
        <taxon>Blattinae</taxon>
        <taxon>Periplaneta</taxon>
    </lineage>
</organism>
<protein>
    <submittedName>
        <fullName evidence="1">Uncharacterized protein</fullName>
    </submittedName>
</protein>
<dbReference type="InterPro" id="IPR038606">
    <property type="entry name" value="To_sf"/>
</dbReference>
<evidence type="ECO:0000313" key="1">
    <source>
        <dbReference type="EMBL" id="KAJ4439280.1"/>
    </source>
</evidence>
<dbReference type="Proteomes" id="UP001148838">
    <property type="component" value="Unassembled WGS sequence"/>
</dbReference>
<comment type="caution">
    <text evidence="1">The sequence shown here is derived from an EMBL/GenBank/DDBJ whole genome shotgun (WGS) entry which is preliminary data.</text>
</comment>
<dbReference type="Pfam" id="PF06585">
    <property type="entry name" value="JHBP"/>
    <property type="match status" value="1"/>
</dbReference>
<reference evidence="1 2" key="1">
    <citation type="journal article" date="2022" name="Allergy">
        <title>Genome assembly and annotation of Periplaneta americana reveal a comprehensive cockroach allergen profile.</title>
        <authorList>
            <person name="Wang L."/>
            <person name="Xiong Q."/>
            <person name="Saelim N."/>
            <person name="Wang L."/>
            <person name="Nong W."/>
            <person name="Wan A.T."/>
            <person name="Shi M."/>
            <person name="Liu X."/>
            <person name="Cao Q."/>
            <person name="Hui J.H.L."/>
            <person name="Sookrung N."/>
            <person name="Leung T.F."/>
            <person name="Tungtrongchitr A."/>
            <person name="Tsui S.K.W."/>
        </authorList>
    </citation>
    <scope>NUCLEOTIDE SEQUENCE [LARGE SCALE GENOMIC DNA]</scope>
    <source>
        <strain evidence="1">PWHHKU_190912</strain>
    </source>
</reference>
<evidence type="ECO:0000313" key="2">
    <source>
        <dbReference type="Proteomes" id="UP001148838"/>
    </source>
</evidence>
<gene>
    <name evidence="1" type="ORF">ANN_07400</name>
</gene>
<sequence length="674" mass="75984">MSPGSSTESYPAFARIGLRENPGKNLNQVTCPDRDSNPGHLVSRPNALTVTPQLHIKPNGTGETWKERLIPILPNGGWSPILYNIYERIPNLSAEQSDGITVFRISPMAPLILHRCRTDGSTEISQNFASVAQTTTYTVAMTAINPSSSFVPISLRRDVIVVHRSGEIRNTLYTHLNAIDLARDRTRNLGHRRPALYQLANQVDCVEVGDLIVNVTGDINNKNHWSARARWSWNNLESVKVRSCEAITCRNRSKFCPDRSSVKMGPTTMAKAGLFLVLVFVLNHGPGCSGNSMLQRKQNINDNLNIIYIAKERKQNINDNLNIIYIAKERKQNINDNLNIIYIAKERKQNINDNLNIIYIAKERKQNINDNLNIIYIAKERKQNINDNLNIIYIVKERNFCVEYEGMPLIRTPSFSVHTHASVESTGETPERSELVHCSVGSNMKVRSMTRYPSPDNADNFPRCKQNDPNFDACLKTAVEKAMQILGDGVFEGKVENVLVQLNNEVLQTVRENRMKLVPIVKTIILCGRQNIPLRGHRDDGAIDLESENQNEGIPSLQLLPVDPLKIEKATIEQGGNSPVNYKFLITDSELKGLSMIKSIAASNLRLQDTSFHLQFHQVRQIVPPFWFSRLDPVLFKIIGPTPVIKFDHHQLACLTLIEIDTPQIDVEDGQMPT</sequence>
<accession>A0ABQ8T020</accession>
<name>A0ABQ8T020_PERAM</name>
<dbReference type="InterPro" id="IPR010562">
    <property type="entry name" value="Haemolymph_juvenile_hormone-bd"/>
</dbReference>
<dbReference type="Gene3D" id="3.15.10.30">
    <property type="entry name" value="Haemolymph juvenile hormone binding protein"/>
    <property type="match status" value="1"/>
</dbReference>
<keyword evidence="2" id="KW-1185">Reference proteome</keyword>
<dbReference type="EMBL" id="JAJSOF020000017">
    <property type="protein sequence ID" value="KAJ4439280.1"/>
    <property type="molecule type" value="Genomic_DNA"/>
</dbReference>